<dbReference type="Pfam" id="PF14833">
    <property type="entry name" value="NAD_binding_11"/>
    <property type="match status" value="1"/>
</dbReference>
<dbReference type="Proteomes" id="UP000193207">
    <property type="component" value="Unassembled WGS sequence"/>
</dbReference>
<dbReference type="Pfam" id="PF03446">
    <property type="entry name" value="NAD_binding_2"/>
    <property type="match status" value="1"/>
</dbReference>
<feature type="domain" description="3-hydroxyisobutyrate dehydrogenase-like NAD-binding" evidence="5">
    <location>
        <begin position="174"/>
        <end position="295"/>
    </location>
</feature>
<evidence type="ECO:0000256" key="1">
    <source>
        <dbReference type="ARBA" id="ARBA00023002"/>
    </source>
</evidence>
<dbReference type="SUPFAM" id="SSF51735">
    <property type="entry name" value="NAD(P)-binding Rossmann-fold domains"/>
    <property type="match status" value="1"/>
</dbReference>
<proteinExistence type="predicted"/>
<accession>A0A1X6YHD9</accession>
<dbReference type="InterPro" id="IPR029154">
    <property type="entry name" value="HIBADH-like_NADP-bd"/>
</dbReference>
<evidence type="ECO:0000259" key="4">
    <source>
        <dbReference type="Pfam" id="PF03446"/>
    </source>
</evidence>
<reference evidence="6 7" key="1">
    <citation type="submission" date="2017-03" db="EMBL/GenBank/DDBJ databases">
        <authorList>
            <person name="Afonso C.L."/>
            <person name="Miller P.J."/>
            <person name="Scott M.A."/>
            <person name="Spackman E."/>
            <person name="Goraichik I."/>
            <person name="Dimitrov K.M."/>
            <person name="Suarez D.L."/>
            <person name="Swayne D.E."/>
        </authorList>
    </citation>
    <scope>NUCLEOTIDE SEQUENCE [LARGE SCALE GENOMIC DNA]</scope>
    <source>
        <strain evidence="6 7">CECT 8110</strain>
    </source>
</reference>
<dbReference type="AlphaFoldDB" id="A0A1X6YHD9"/>
<dbReference type="PANTHER" id="PTHR43060">
    <property type="entry name" value="3-HYDROXYISOBUTYRATE DEHYDROGENASE-LIKE 1, MITOCHONDRIAL-RELATED"/>
    <property type="match status" value="1"/>
</dbReference>
<dbReference type="InterPro" id="IPR006115">
    <property type="entry name" value="6PGDH_NADP-bd"/>
</dbReference>
<dbReference type="InterPro" id="IPR036291">
    <property type="entry name" value="NAD(P)-bd_dom_sf"/>
</dbReference>
<dbReference type="Gene3D" id="3.40.50.720">
    <property type="entry name" value="NAD(P)-binding Rossmann-like Domain"/>
    <property type="match status" value="1"/>
</dbReference>
<dbReference type="Gene3D" id="1.10.1040.10">
    <property type="entry name" value="N-(1-d-carboxylethyl)-l-norvaline Dehydrogenase, domain 2"/>
    <property type="match status" value="1"/>
</dbReference>
<gene>
    <name evidence="6" type="primary">Hgd_2</name>
    <name evidence="6" type="ORF">ROH8110_00772</name>
</gene>
<dbReference type="GO" id="GO:0050661">
    <property type="term" value="F:NADP binding"/>
    <property type="evidence" value="ECO:0007669"/>
    <property type="project" value="InterPro"/>
</dbReference>
<evidence type="ECO:0000313" key="6">
    <source>
        <dbReference type="EMBL" id="SLN21485.1"/>
    </source>
</evidence>
<dbReference type="GO" id="GO:0051287">
    <property type="term" value="F:NAD binding"/>
    <property type="evidence" value="ECO:0007669"/>
    <property type="project" value="InterPro"/>
</dbReference>
<feature type="domain" description="6-phosphogluconate dehydrogenase NADP-binding" evidence="4">
    <location>
        <begin position="13"/>
        <end position="171"/>
    </location>
</feature>
<dbReference type="SUPFAM" id="SSF48179">
    <property type="entry name" value="6-phosphogluconate dehydrogenase C-terminal domain-like"/>
    <property type="match status" value="1"/>
</dbReference>
<dbReference type="GO" id="GO:0043718">
    <property type="term" value="F:2-hydroxymethylglutarate dehydrogenase activity"/>
    <property type="evidence" value="ECO:0007669"/>
    <property type="project" value="UniProtKB-EC"/>
</dbReference>
<keyword evidence="2" id="KW-0520">NAD</keyword>
<dbReference type="EC" id="1.1.1.291" evidence="6"/>
<dbReference type="EMBL" id="FWFU01000001">
    <property type="protein sequence ID" value="SLN21485.1"/>
    <property type="molecule type" value="Genomic_DNA"/>
</dbReference>
<dbReference type="PANTHER" id="PTHR43060:SF15">
    <property type="entry name" value="3-HYDROXYISOBUTYRATE DEHYDROGENASE-LIKE 1, MITOCHONDRIAL-RELATED"/>
    <property type="match status" value="1"/>
</dbReference>
<evidence type="ECO:0000259" key="5">
    <source>
        <dbReference type="Pfam" id="PF14833"/>
    </source>
</evidence>
<dbReference type="OrthoDB" id="9812907at2"/>
<organism evidence="6 7">
    <name type="scientific">Roseovarius halotolerans</name>
    <dbReference type="NCBI Taxonomy" id="505353"/>
    <lineage>
        <taxon>Bacteria</taxon>
        <taxon>Pseudomonadati</taxon>
        <taxon>Pseudomonadota</taxon>
        <taxon>Alphaproteobacteria</taxon>
        <taxon>Rhodobacterales</taxon>
        <taxon>Roseobacteraceae</taxon>
        <taxon>Roseovarius</taxon>
    </lineage>
</organism>
<keyword evidence="1 6" id="KW-0560">Oxidoreductase</keyword>
<dbReference type="PIRSF" id="PIRSF000103">
    <property type="entry name" value="HIBADH"/>
    <property type="match status" value="1"/>
</dbReference>
<dbReference type="RefSeq" id="WP_085816388.1">
    <property type="nucleotide sequence ID" value="NZ_FWFU01000001.1"/>
</dbReference>
<name>A0A1X6YHD9_9RHOB</name>
<dbReference type="InterPro" id="IPR013328">
    <property type="entry name" value="6PGD_dom2"/>
</dbReference>
<dbReference type="InterPro" id="IPR015815">
    <property type="entry name" value="HIBADH-related"/>
</dbReference>
<keyword evidence="7" id="KW-1185">Reference proteome</keyword>
<evidence type="ECO:0000313" key="7">
    <source>
        <dbReference type="Proteomes" id="UP000193207"/>
    </source>
</evidence>
<dbReference type="InterPro" id="IPR008927">
    <property type="entry name" value="6-PGluconate_DH-like_C_sf"/>
</dbReference>
<sequence length="300" mass="31464">MTSRKETPQTDLKIGFAGLGVMGEPICRNILQKSGAAMQVFDLSPAPVARLAELGATPAPNIAAMVAEVDILFLSLPGGKQVDSVVRGEILPAARAGLLVVDTSTSPVGLTRELSEELAAKGVRFADAPVARTRQAAEDGTLSIMVGGSSEDFATLRPLLAHAATDITHCGPVGCGQVVKILNNMVLFETVVALSEALTLGRAAGVDAELLFDTLSKGSADSFALRNHGMKAMLPDTFPEGAFPTNYALKDVSYALDLATLTGFKAHGAELARSRMEKARDAGLDNAYFPALIRVMDRAQ</sequence>
<evidence type="ECO:0000256" key="3">
    <source>
        <dbReference type="PIRSR" id="PIRSR000103-1"/>
    </source>
</evidence>
<feature type="active site" evidence="3">
    <location>
        <position position="180"/>
    </location>
</feature>
<evidence type="ECO:0000256" key="2">
    <source>
        <dbReference type="ARBA" id="ARBA00023027"/>
    </source>
</evidence>
<protein>
    <submittedName>
        <fullName evidence="6">2-(Hydroxymethyl)glutarate dehydrogenase</fullName>
        <ecNumber evidence="6">1.1.1.291</ecNumber>
    </submittedName>
</protein>